<dbReference type="GO" id="GO:0004673">
    <property type="term" value="F:protein histidine kinase activity"/>
    <property type="evidence" value="ECO:0007669"/>
    <property type="project" value="UniProtKB-EC"/>
</dbReference>
<dbReference type="EMBL" id="JAGGKV010000032">
    <property type="protein sequence ID" value="MBP1967349.1"/>
    <property type="molecule type" value="Genomic_DNA"/>
</dbReference>
<dbReference type="SMART" id="SM00448">
    <property type="entry name" value="REC"/>
    <property type="match status" value="1"/>
</dbReference>
<keyword evidence="15" id="KW-1185">Reference proteome</keyword>
<evidence type="ECO:0000313" key="15">
    <source>
        <dbReference type="Proteomes" id="UP001519344"/>
    </source>
</evidence>
<dbReference type="RefSeq" id="WP_167064519.1">
    <property type="nucleotide sequence ID" value="NZ_JAAOZR010000034.1"/>
</dbReference>
<dbReference type="Pfam" id="PF00512">
    <property type="entry name" value="HisKA"/>
    <property type="match status" value="1"/>
</dbReference>
<keyword evidence="7" id="KW-0067">ATP-binding</keyword>
<dbReference type="InterPro" id="IPR036097">
    <property type="entry name" value="HisK_dim/P_sf"/>
</dbReference>
<dbReference type="CDD" id="cd16922">
    <property type="entry name" value="HATPase_EvgS-ArcB-TorS-like"/>
    <property type="match status" value="1"/>
</dbReference>
<feature type="coiled-coil region" evidence="10">
    <location>
        <begin position="436"/>
        <end position="498"/>
    </location>
</feature>
<accession>A0ABS4I8V0</accession>
<dbReference type="InterPro" id="IPR036890">
    <property type="entry name" value="HATPase_C_sf"/>
</dbReference>
<dbReference type="SMART" id="SM00065">
    <property type="entry name" value="GAF"/>
    <property type="match status" value="1"/>
</dbReference>
<dbReference type="InterPro" id="IPR011006">
    <property type="entry name" value="CheY-like_superfamily"/>
</dbReference>
<organism evidence="14 15">
    <name type="scientific">Paenibacillus aceris</name>
    <dbReference type="NCBI Taxonomy" id="869555"/>
    <lineage>
        <taxon>Bacteria</taxon>
        <taxon>Bacillati</taxon>
        <taxon>Bacillota</taxon>
        <taxon>Bacilli</taxon>
        <taxon>Bacillales</taxon>
        <taxon>Paenibacillaceae</taxon>
        <taxon>Paenibacillus</taxon>
    </lineage>
</organism>
<dbReference type="CDD" id="cd19410">
    <property type="entry name" value="HK9-like_sensor"/>
    <property type="match status" value="1"/>
</dbReference>
<keyword evidence="5" id="KW-0547">Nucleotide-binding</keyword>
<dbReference type="InterPro" id="IPR003594">
    <property type="entry name" value="HATPase_dom"/>
</dbReference>
<dbReference type="CDD" id="cd17546">
    <property type="entry name" value="REC_hyHK_CKI1_RcsC-like"/>
    <property type="match status" value="1"/>
</dbReference>
<dbReference type="PANTHER" id="PTHR45339">
    <property type="entry name" value="HYBRID SIGNAL TRANSDUCTION HISTIDINE KINASE J"/>
    <property type="match status" value="1"/>
</dbReference>
<dbReference type="SUPFAM" id="SSF47384">
    <property type="entry name" value="Homodimeric domain of signal transducing histidine kinase"/>
    <property type="match status" value="1"/>
</dbReference>
<dbReference type="PANTHER" id="PTHR45339:SF1">
    <property type="entry name" value="HYBRID SIGNAL TRANSDUCTION HISTIDINE KINASE J"/>
    <property type="match status" value="1"/>
</dbReference>
<keyword evidence="6 14" id="KW-0418">Kinase</keyword>
<keyword evidence="10" id="KW-0175">Coiled coil</keyword>
<dbReference type="Gene3D" id="3.30.450.40">
    <property type="match status" value="1"/>
</dbReference>
<evidence type="ECO:0000259" key="13">
    <source>
        <dbReference type="PROSITE" id="PS50110"/>
    </source>
</evidence>
<feature type="domain" description="Response regulatory" evidence="13">
    <location>
        <begin position="789"/>
        <end position="906"/>
    </location>
</feature>
<evidence type="ECO:0000256" key="3">
    <source>
        <dbReference type="ARBA" id="ARBA00022553"/>
    </source>
</evidence>
<evidence type="ECO:0000256" key="10">
    <source>
        <dbReference type="SAM" id="Coils"/>
    </source>
</evidence>
<dbReference type="SUPFAM" id="SSF52172">
    <property type="entry name" value="CheY-like"/>
    <property type="match status" value="1"/>
</dbReference>
<dbReference type="InterPro" id="IPR004358">
    <property type="entry name" value="Sig_transdc_His_kin-like_C"/>
</dbReference>
<dbReference type="InterPro" id="IPR003661">
    <property type="entry name" value="HisK_dim/P_dom"/>
</dbReference>
<dbReference type="PROSITE" id="PS50109">
    <property type="entry name" value="HIS_KIN"/>
    <property type="match status" value="1"/>
</dbReference>
<sequence length="907" mass="102527">MGKKRRFGIRSKIMLGYIFIFVCISIVFTLVINQVTSMQKDRNYIIEHDFAVHTEINNIEKFVMDMESGQRGYLLTGDPTYLEPYLNGESKWRQSYMKLSQLTKENTVQEQSLQGIKKSIERWVMQLSGSTDPKMKKSAGSGGPIGSGADSVNPYDFYSGKQNVEDIRSQLDRFRNIEIGLTKDRAKLLDDQNSMFTRSMFVMLTSLLIISLAAALVISQSIVGTIKQVTKSILKLSSFKRDHSQRIHVTMNDEVKDLADATNMLLENHEEMEWQQRKLAEVVHVLQGISDMETLGSTFISKAAELFGASFGLFYLRSSYKGKDALERIAAYAMMMDHEDDIGIHRFHLGEGLVGQCALEKRMFHFTNVPDHYVKITSGLGAVRAQSVLIVPILHNNEVIAVMELASLNKFTHQQLELLEDILNVLGTIVHSVQTRVEVERLLREYQHMTEELQIQTEELQSQQEELHMTNEQLEEHNRCAEERSKELERIKVALEEHAVQLQLSSRYKSEFLANMSHEFRTPLNSVLILSQMLQENKLGNLSLDEQEYARVIHSSGTDLLLLIDDILDLSKVEAGKLDIHIGELNVKGLPSLIRSQFAKVAEQRNLFLHIEQDLRVPEHFYTDEQRLSQILKNLLSNAFKFTHEGSVHVRIGLCDDDQIARFLPSAKYDQVLAISVSDTGIGIPPDKQAFIFEPFRQADGTTNRKYGGTGLGLSISRELAGLLGGSIGMSSEEGVGSTFTVYIPSMEPSVSEFQTAWDEAAVAYDAPQGMQDEHSVLLAETSILRGRNVLVVDDDVRNVFVLSNAFENEGMNVSVAHDGQECLDILQKEPQIDLVLMDMMMPVMDGYEAMRMIRKNARYEHLPIIAITAKAMKQDRDICLQAGASDYISKPLKLNQLMSIMRVWLA</sequence>
<dbReference type="Proteomes" id="UP001519344">
    <property type="component" value="Unassembled WGS sequence"/>
</dbReference>
<comment type="catalytic activity">
    <reaction evidence="1">
        <text>ATP + protein L-histidine = ADP + protein N-phospho-L-histidine.</text>
        <dbReference type="EC" id="2.7.13.3"/>
    </reaction>
</comment>
<evidence type="ECO:0000259" key="12">
    <source>
        <dbReference type="PROSITE" id="PS50109"/>
    </source>
</evidence>
<evidence type="ECO:0000256" key="11">
    <source>
        <dbReference type="SAM" id="Phobius"/>
    </source>
</evidence>
<dbReference type="CDD" id="cd00082">
    <property type="entry name" value="HisKA"/>
    <property type="match status" value="1"/>
</dbReference>
<feature type="domain" description="Histidine kinase" evidence="12">
    <location>
        <begin position="515"/>
        <end position="748"/>
    </location>
</feature>
<evidence type="ECO:0000256" key="5">
    <source>
        <dbReference type="ARBA" id="ARBA00022741"/>
    </source>
</evidence>
<keyword evidence="8" id="KW-0902">Two-component regulatory system</keyword>
<keyword evidence="3 9" id="KW-0597">Phosphoprotein</keyword>
<dbReference type="EC" id="2.7.13.3" evidence="2"/>
<dbReference type="PRINTS" id="PR00344">
    <property type="entry name" value="BCTRLSENSOR"/>
</dbReference>
<dbReference type="Gene3D" id="3.40.50.2300">
    <property type="match status" value="1"/>
</dbReference>
<dbReference type="InterPro" id="IPR029016">
    <property type="entry name" value="GAF-like_dom_sf"/>
</dbReference>
<reference evidence="14 15" key="1">
    <citation type="submission" date="2021-03" db="EMBL/GenBank/DDBJ databases">
        <title>Genomic Encyclopedia of Type Strains, Phase IV (KMG-IV): sequencing the most valuable type-strain genomes for metagenomic binning, comparative biology and taxonomic classification.</title>
        <authorList>
            <person name="Goeker M."/>
        </authorList>
    </citation>
    <scope>NUCLEOTIDE SEQUENCE [LARGE SCALE GENOMIC DNA]</scope>
    <source>
        <strain evidence="14 15">DSM 24950</strain>
    </source>
</reference>
<dbReference type="SUPFAM" id="SSF55874">
    <property type="entry name" value="ATPase domain of HSP90 chaperone/DNA topoisomerase II/histidine kinase"/>
    <property type="match status" value="1"/>
</dbReference>
<evidence type="ECO:0000256" key="6">
    <source>
        <dbReference type="ARBA" id="ARBA00022777"/>
    </source>
</evidence>
<evidence type="ECO:0000256" key="1">
    <source>
        <dbReference type="ARBA" id="ARBA00000085"/>
    </source>
</evidence>
<dbReference type="InterPro" id="IPR003018">
    <property type="entry name" value="GAF"/>
</dbReference>
<dbReference type="PROSITE" id="PS50110">
    <property type="entry name" value="RESPONSE_REGULATORY"/>
    <property type="match status" value="1"/>
</dbReference>
<dbReference type="Pfam" id="PF05227">
    <property type="entry name" value="CHASE3"/>
    <property type="match status" value="1"/>
</dbReference>
<keyword evidence="11" id="KW-1133">Transmembrane helix</keyword>
<dbReference type="InterPro" id="IPR007891">
    <property type="entry name" value="CHASE3"/>
</dbReference>
<protein>
    <recommendedName>
        <fullName evidence="2">histidine kinase</fullName>
        <ecNumber evidence="2">2.7.13.3</ecNumber>
    </recommendedName>
</protein>
<evidence type="ECO:0000256" key="2">
    <source>
        <dbReference type="ARBA" id="ARBA00012438"/>
    </source>
</evidence>
<dbReference type="Gene3D" id="6.10.340.10">
    <property type="match status" value="1"/>
</dbReference>
<keyword evidence="4 14" id="KW-0808">Transferase</keyword>
<feature type="modified residue" description="4-aspartylphosphate" evidence="9">
    <location>
        <position position="839"/>
    </location>
</feature>
<dbReference type="InterPro" id="IPR005467">
    <property type="entry name" value="His_kinase_dom"/>
</dbReference>
<evidence type="ECO:0000256" key="4">
    <source>
        <dbReference type="ARBA" id="ARBA00022679"/>
    </source>
</evidence>
<evidence type="ECO:0000256" key="7">
    <source>
        <dbReference type="ARBA" id="ARBA00022840"/>
    </source>
</evidence>
<comment type="caution">
    <text evidence="14">The sequence shown here is derived from an EMBL/GenBank/DDBJ whole genome shotgun (WGS) entry which is preliminary data.</text>
</comment>
<dbReference type="SMART" id="SM00388">
    <property type="entry name" value="HisKA"/>
    <property type="match status" value="1"/>
</dbReference>
<keyword evidence="11" id="KW-0472">Membrane</keyword>
<gene>
    <name evidence="14" type="ORF">J2Z65_006614</name>
</gene>
<feature type="transmembrane region" description="Helical" evidence="11">
    <location>
        <begin position="13"/>
        <end position="32"/>
    </location>
</feature>
<dbReference type="Pfam" id="PF13185">
    <property type="entry name" value="GAF_2"/>
    <property type="match status" value="1"/>
</dbReference>
<dbReference type="InterPro" id="IPR001789">
    <property type="entry name" value="Sig_transdc_resp-reg_receiver"/>
</dbReference>
<keyword evidence="11" id="KW-0812">Transmembrane</keyword>
<proteinExistence type="predicted"/>
<dbReference type="Pfam" id="PF00072">
    <property type="entry name" value="Response_reg"/>
    <property type="match status" value="1"/>
</dbReference>
<evidence type="ECO:0000256" key="9">
    <source>
        <dbReference type="PROSITE-ProRule" id="PRU00169"/>
    </source>
</evidence>
<dbReference type="Gene3D" id="1.10.287.130">
    <property type="match status" value="1"/>
</dbReference>
<dbReference type="SUPFAM" id="SSF55781">
    <property type="entry name" value="GAF domain-like"/>
    <property type="match status" value="1"/>
</dbReference>
<dbReference type="SMART" id="SM00387">
    <property type="entry name" value="HATPase_c"/>
    <property type="match status" value="1"/>
</dbReference>
<evidence type="ECO:0000313" key="14">
    <source>
        <dbReference type="EMBL" id="MBP1967349.1"/>
    </source>
</evidence>
<evidence type="ECO:0000256" key="8">
    <source>
        <dbReference type="ARBA" id="ARBA00023012"/>
    </source>
</evidence>
<dbReference type="Gene3D" id="3.30.565.10">
    <property type="entry name" value="Histidine kinase-like ATPase, C-terminal domain"/>
    <property type="match status" value="1"/>
</dbReference>
<feature type="transmembrane region" description="Helical" evidence="11">
    <location>
        <begin position="201"/>
        <end position="223"/>
    </location>
</feature>
<name>A0ABS4I8V0_9BACL</name>
<dbReference type="Pfam" id="PF02518">
    <property type="entry name" value="HATPase_c"/>
    <property type="match status" value="1"/>
</dbReference>